<feature type="transmembrane region" description="Helical" evidence="1">
    <location>
        <begin position="250"/>
        <end position="267"/>
    </location>
</feature>
<accession>A0A4P5P992</accession>
<dbReference type="OrthoDB" id="2176673at2"/>
<evidence type="ECO:0000313" key="2">
    <source>
        <dbReference type="EMBL" id="GCF92874.1"/>
    </source>
</evidence>
<feature type="transmembrane region" description="Helical" evidence="1">
    <location>
        <begin position="366"/>
        <end position="384"/>
    </location>
</feature>
<reference evidence="3" key="1">
    <citation type="submission" date="2019-02" db="EMBL/GenBank/DDBJ databases">
        <title>Draft genome sequence of Enterococcus sp. Gos25-1.</title>
        <authorList>
            <person name="Tanaka N."/>
            <person name="Shiwa Y."/>
            <person name="Fujita N."/>
        </authorList>
    </citation>
    <scope>NUCLEOTIDE SEQUENCE [LARGE SCALE GENOMIC DNA]</scope>
    <source>
        <strain evidence="3">Gos25-1</strain>
    </source>
</reference>
<proteinExistence type="predicted"/>
<sequence>MLTENKQPTSFLFVHWKAITVIITTVILIILSITIIWTNLLHPVSAVQVLEQDWLFSEKNRTDQQLIGSTKKRMATIQAEEPLIMQKNLTTASEITTLALRTNHQWISVFVDNQLIYEYQPTAKEQRPGFLFTSVKLPSHFNDNTLRIVTTSPYSFYSGIPAQVFIGSQEAIQRFLRIHTLPQRVLLLLSICFSGVILICLKRRQTSSKRRKVMSGSLIAFIFSIGIHALSSTPPSMMAHVNPELPSTLYNLSLLLIPTFLTSYYLLRTKRYFRWYFPMMLIGYLIVLINLACVVFMRTPIPAVLNLAVGFHVFNTLYTALISLLEASDENHFFIICSPGIITAAIIHCFFYIQLFIGAANLTIDWPMIVFTCLAIVLFSYHYWEDCTYIRTHKRLIEIKKEPEAIAAGYQELLDNRNYSVSEILEELHHDYQKKFEALTVPFTYQLQLEESSKALEEEQLLLLVHLLEKLWQLSKQMPFPVHVVIRQRNGEWTIESHSAHYEKDLLDHPVESDVRLYFHHLTTLIQKRCGHYEQLEDCLIIRI</sequence>
<feature type="transmembrane region" description="Helical" evidence="1">
    <location>
        <begin position="333"/>
        <end position="360"/>
    </location>
</feature>
<dbReference type="RefSeq" id="WP_146621362.1">
    <property type="nucleotide sequence ID" value="NZ_BJCC01000007.1"/>
</dbReference>
<dbReference type="EMBL" id="BJCC01000007">
    <property type="protein sequence ID" value="GCF92874.1"/>
    <property type="molecule type" value="Genomic_DNA"/>
</dbReference>
<keyword evidence="1" id="KW-0472">Membrane</keyword>
<keyword evidence="1" id="KW-0812">Transmembrane</keyword>
<keyword evidence="1" id="KW-1133">Transmembrane helix</keyword>
<dbReference type="AlphaFoldDB" id="A0A4P5P992"/>
<protein>
    <submittedName>
        <fullName evidence="2">Uncharacterized protein</fullName>
    </submittedName>
</protein>
<gene>
    <name evidence="2" type="ORF">NRIC_07650</name>
</gene>
<name>A0A4P5P992_9ENTE</name>
<feature type="transmembrane region" description="Helical" evidence="1">
    <location>
        <begin position="12"/>
        <end position="37"/>
    </location>
</feature>
<organism evidence="2 3">
    <name type="scientific">Enterococcus florum</name>
    <dbReference type="NCBI Taxonomy" id="2480627"/>
    <lineage>
        <taxon>Bacteria</taxon>
        <taxon>Bacillati</taxon>
        <taxon>Bacillota</taxon>
        <taxon>Bacilli</taxon>
        <taxon>Lactobacillales</taxon>
        <taxon>Enterococcaceae</taxon>
        <taxon>Enterococcus</taxon>
    </lineage>
</organism>
<evidence type="ECO:0000256" key="1">
    <source>
        <dbReference type="SAM" id="Phobius"/>
    </source>
</evidence>
<feature type="transmembrane region" description="Helical" evidence="1">
    <location>
        <begin position="185"/>
        <end position="201"/>
    </location>
</feature>
<keyword evidence="3" id="KW-1185">Reference proteome</keyword>
<feature type="transmembrane region" description="Helical" evidence="1">
    <location>
        <begin position="279"/>
        <end position="297"/>
    </location>
</feature>
<dbReference type="Proteomes" id="UP000290567">
    <property type="component" value="Unassembled WGS sequence"/>
</dbReference>
<feature type="transmembrane region" description="Helical" evidence="1">
    <location>
        <begin position="213"/>
        <end position="230"/>
    </location>
</feature>
<evidence type="ECO:0000313" key="3">
    <source>
        <dbReference type="Proteomes" id="UP000290567"/>
    </source>
</evidence>
<feature type="transmembrane region" description="Helical" evidence="1">
    <location>
        <begin position="303"/>
        <end position="321"/>
    </location>
</feature>
<comment type="caution">
    <text evidence="2">The sequence shown here is derived from an EMBL/GenBank/DDBJ whole genome shotgun (WGS) entry which is preliminary data.</text>
</comment>